<feature type="compositionally biased region" description="Basic and acidic residues" evidence="4">
    <location>
        <begin position="1717"/>
        <end position="1729"/>
    </location>
</feature>
<feature type="compositionally biased region" description="Low complexity" evidence="4">
    <location>
        <begin position="545"/>
        <end position="559"/>
    </location>
</feature>
<dbReference type="InterPro" id="IPR043502">
    <property type="entry name" value="DNA/RNA_pol_sf"/>
</dbReference>
<feature type="region of interest" description="Disordered" evidence="4">
    <location>
        <begin position="985"/>
        <end position="1049"/>
    </location>
</feature>
<proteinExistence type="predicted"/>
<evidence type="ECO:0000256" key="2">
    <source>
        <dbReference type="PROSITE-ProRule" id="PRU00047"/>
    </source>
</evidence>
<dbReference type="PROSITE" id="PS50800">
    <property type="entry name" value="SAP"/>
    <property type="match status" value="1"/>
</dbReference>
<evidence type="ECO:0000256" key="3">
    <source>
        <dbReference type="SAM" id="Coils"/>
    </source>
</evidence>
<sequence length="3506" mass="379591">MEEIERRFQALEGALQAAEQRVQAAEERALAAESAAASAGAAVNRPVAAARAAPQDLVDTRLLAKPKAFGGSEDEWPGWSFKMLAYLGALDEQMANELTAAMTFPLEEVRNARLLGEGASQRSRQLYFILVLLLEGAALQLIKPVGVGEGYRAWRTLQDMYEPDRPGRHAGLLQELIAFQFPEDNIVGMLADFTWELMRNEVHMVISTRSAIAAVPPPVPMDTSAVEKARREAASKGKGKKGKDGKGRKGKGSDNSTDQKSQAAKDRAEKRCFHCHKTGHVKSECRKFLAEQKKKKGTNAVEQESKPTGAPPAASAAGSAAPVMAIATESGAEPLWCLAIELGELGSPIERLSPPEASSEHAQPRQPFLVGASPIEQLSQPGAASEHETFESKEIIGINEHWVMVDSGAARSVCPPSHGAHETLRDLSERIRLVGASGDDIPCHGERFVTYTKGGHKIGVDYKVADVKRPVLGVSQAVDKGTSWVFTPSGSYMIPKPIEFSDPDAVPLVRRNDLFYLKMDRYGEGVKNSLVMPVRGEEPGGEPGGASAASRAAARAALQGGSGGGAAATRAQAEASEPAAQAELEESVPVRVKKDPVKPSLAEQRTHELVHIPARSWCWVCVRSKFTDDPHYKAGHERTGDEVQIDYYFLGQLSILNMVHMNSQAIHGIMGPKGTDAYMIKTAVATIENWGLDRIVLKHDQEASITALAREIKAQRKAPTMIESAQRANHQGVGGVERANEELGKQIRALLFSVGDNYKRELPAEHGLLPWLIRHAGWQLNRFTMHGNGKTTYEVLKGRPYRGELVNFAECVWARDPTPTSKLQPRWHAAVWLGKTEVSDEHLVAGPTRTTRVRTVRRRPEGERFVLEELDKFAGVPWDMHRAPQIGIVPTGAPQVEPNQQRLLPPPPPPPVVLPAAGPEALVPPAMVGPAPPTGPGGAGLRSTYITRALIDKYGWTPMCPRCVTGMGSHSEECRKRIENELRKEEMARAAAEAAPSSAAAGAAPTPAAAGAAPGPAAGAGDGRPGSSGDASMAPRDDQGEASAKRPRQTAAITVGSLAVGAFVEINPCTYEGLDQQSHEELETVTEIESCEPLEIGMFEVGSVEPSAITVLPDAEKHVYDARSGKELPRDLVRRGREAEIEEMRRHGVFEEVRVAESRGKVVRFKWVEDLRTKDGAPFVRSRGVAMEINTHGREDCNAGTPPIAIVRAIVSLAATKKGRRHLSVHDVHVAFFHADLDEWIVVIPPPGLRRDGYVWQLRKAMYGTRKAAQAWQEYVAGVFKKNNWTRIAVAAGVYHEPLLDMTSAIHGDDILTEGEEESLDVLDQQLMASMDVKCIGRVGPDGVRELPYLKRKIRWTGKGFVWIGDTKHVTRCVELLGLTECKPADTPGSKATGKSVREALDPLPHDEAKLYQQVAGLVNYVAVDRPDIQFAVKVILTDMGKPTVISMLRLRRCVRYLHGRRELGWFYEKQEMPKEVLYETDSDWAEDEITRKSTSSVYGFFGSHLLETQVASQPVVALSSGEAEFYAIGRGAASAIMMRQFYQQCGIEVASKVHSDSNAGRAIATRIGSGKVRHLQIRDLWVQERVRLGELQLGRVDTESNRSDLGTKHLDGKRVLKLLEMSNLRLLTKGLAAGVGVTFAEAAEHGDKQCSAAADDEVESNIGSIVLAMIMFIIVLVLVVKGAVMCTRGAVQLFSSRAASAAPPAGAARAAPQADDTARPEASSKDAPEGNVVSRAAAMAAPERVATGRDLGSEYLGKMLAEATVAELKEELRWRKLPVGGLKADLIVRLTRDGGQHMASSEGLAAAAWAARLVPGRVPIRAFRSDASLGAHLGGAMAAAAADAVPALEGVDEVAYLLYAVPGAPLWHQRWNLGRAVSCPSDAILVSPDHQVQCEVVDGTSADISAVRWAPALAPRPPGVVRAYRFASPPTAAEVAAWLPDAQAEARRCFARRHPGVAVPAPVFEAWPWAAPGAPAAAVGPAPAAVAPAAGPPGGGWVVVPAGGPPPAAAPVAPAPAPLPGGVMRRGGAAAAGAPAAGGGEAGGAPAPAGAALAAAVVGAARPLVLAGGAGDAAPAPVGNWRVAQEWRGYHYGDVITPPAGFAGAGTPARGVVLLADGSSLFVEWVAIGGESDFADRAVAPDCRLLPVRLDRAGRPFRTLENLVESCRQEHLPDFIAPRTTMWCLEHLAGEGRSLESHFERFKKLCGLQDSQWGMEEYASVISYLKALPQHDQVDASNILSVEMMFRRLQTIEYCYSDKLRERTAGSSAGRLTADEQAAFGATARAESRLMVSPALLESAKQELERDASLAKSLLKAREARESLGKRRQGQGKAAALQALRLGLPYDAGGGPVGYEASRVSLPAAGSVPTPLARLWGSGGESTVARFAESQVLPIDVARMRLKDSGPFRPYGDPRLHSPSLYGEFIQRLVEAGVAELTLERPTEVVDCFFVKKGGGKQRLVVDCRRSNQHFEPPAPVSLVSGHTLSQVHDDDSLGQPVFIGQVDIKDAFYRMELPEGLRQYFGLRRIRASWAGISQVQGVRVSPGTWVTPRMRALPMGWSWALWWCQAIHERAAEEGGSPAAARLADGSPPPPLASSPHAQYVDNYVVISTSEAVVRERLAGVSRALESRGLPLHKESVSCDRAVVLGWEIDCLRRAFRPTPERVWKARLAIRGLLARASVSGGDLERLLGHLCFIGLCRRESLSVFKYCYRFCEAARRCPARGPRALWASARKELDIWDRIAPLIWVNTSAGTCPDVVVVDASPRGLGAVRGRPPVALVKEACRHSERAGAREAAREGRPPRERAFAAAAAQLHGGEGEADRRILMELVRPQSRHHRPESEFDRRHTKSFEDVPLDLLRAPWRVCGRQRWKRASTSMPALEAEALLYGVRHLLRSVANLGSRLLVIGDSISASLAATKGRSSCDGMLSVTRRLGALLLGTGSLLRSRWIASELNPADGPSRGRPAPSDPLAGLRRELATAADEGRDAGARQVRQIEDPRGPPAAAAQFGAQMSLLRRASVSAKTQAQYSLYLAALHRFCDSRGDHPITEEEWDIATAGGRLPLPYDVVALLACWMICQGLRPHALAILMMMELYLRPGEPFLLRGRDVAAGSLSGAREWTPTSVLLHPFEMRTPSKSQEFDRTIVLDLDRQAALADALVQLGLERGAGPLLDLSPSALRRALDEAAAAWRLGPLGPLDAYRFRHTGASVDFATGARRLEEIQRRGRWRSARSLRRYEHGGRLADLLRRLPPDVQRAADAVFGPLRAPTIAVFLELFAGSGHLSDAVERGNVPTLRWDILYGPAYDLRDPRSARLIRGWMRAGLVCGLHAGFPCETFSRARDRPNGPPRLRSQEHVWGLPSLHPEGADFQKVKWGNLCARLTISFCVLCCQCFVPWSVENPALSYARQLPPMLPLLQRRQVTTQVIEHCRFGTPWRKSTRIAAFLLDLAPLAKFRCTGPVCVLTGQRHQELSGKDASGRFRTRLAEAYPRKLCSTLARAYADEKA</sequence>
<feature type="compositionally biased region" description="Low complexity" evidence="4">
    <location>
        <begin position="989"/>
        <end position="1017"/>
    </location>
</feature>
<dbReference type="InterPro" id="IPR013103">
    <property type="entry name" value="RVT_2"/>
</dbReference>
<gene>
    <name evidence="7" type="ORF">PCOR1329_LOCUS40812</name>
</gene>
<dbReference type="EMBL" id="CAUYUJ010014919">
    <property type="protein sequence ID" value="CAK0847655.1"/>
    <property type="molecule type" value="Genomic_DNA"/>
</dbReference>
<dbReference type="PROSITE" id="PS50158">
    <property type="entry name" value="ZF_CCHC"/>
    <property type="match status" value="1"/>
</dbReference>
<dbReference type="Gene3D" id="1.10.443.10">
    <property type="entry name" value="Intergrase catalytic core"/>
    <property type="match status" value="1"/>
</dbReference>
<dbReference type="Pfam" id="PF07727">
    <property type="entry name" value="RVT_2"/>
    <property type="match status" value="1"/>
</dbReference>
<feature type="compositionally biased region" description="Low complexity" evidence="4">
    <location>
        <begin position="567"/>
        <end position="590"/>
    </location>
</feature>
<evidence type="ECO:0000256" key="1">
    <source>
        <dbReference type="ARBA" id="ARBA00023172"/>
    </source>
</evidence>
<feature type="compositionally biased region" description="Low complexity" evidence="4">
    <location>
        <begin position="1705"/>
        <end position="1716"/>
    </location>
</feature>
<feature type="compositionally biased region" description="Basic and acidic residues" evidence="4">
    <location>
        <begin position="225"/>
        <end position="235"/>
    </location>
</feature>
<feature type="coiled-coil region" evidence="3">
    <location>
        <begin position="1"/>
        <end position="35"/>
    </location>
</feature>
<feature type="region of interest" description="Disordered" evidence="4">
    <location>
        <begin position="533"/>
        <end position="591"/>
    </location>
</feature>
<dbReference type="Pfam" id="PF02037">
    <property type="entry name" value="SAP"/>
    <property type="match status" value="1"/>
</dbReference>
<feature type="compositionally biased region" description="Basic and acidic residues" evidence="4">
    <location>
        <begin position="2984"/>
        <end position="3001"/>
    </location>
</feature>
<keyword evidence="1" id="KW-0233">DNA recombination</keyword>
<keyword evidence="8" id="KW-1185">Reference proteome</keyword>
<dbReference type="SUPFAM" id="SSF68906">
    <property type="entry name" value="SAP domain"/>
    <property type="match status" value="1"/>
</dbReference>
<dbReference type="PANTHER" id="PTHR48125:SF10">
    <property type="entry name" value="OS12G0136300 PROTEIN"/>
    <property type="match status" value="1"/>
</dbReference>
<evidence type="ECO:0000259" key="5">
    <source>
        <dbReference type="PROSITE" id="PS50158"/>
    </source>
</evidence>
<dbReference type="SUPFAM" id="SSF57756">
    <property type="entry name" value="Retrovirus zinc finger-like domains"/>
    <property type="match status" value="1"/>
</dbReference>
<accession>A0ABN9TPF8</accession>
<dbReference type="InterPro" id="IPR011010">
    <property type="entry name" value="DNA_brk_join_enz"/>
</dbReference>
<feature type="domain" description="CCHC-type" evidence="5">
    <location>
        <begin position="271"/>
        <end position="287"/>
    </location>
</feature>
<feature type="region of interest" description="Disordered" evidence="4">
    <location>
        <begin position="1705"/>
        <end position="1733"/>
    </location>
</feature>
<comment type="caution">
    <text evidence="7">The sequence shown here is derived from an EMBL/GenBank/DDBJ whole genome shotgun (WGS) entry which is preliminary data.</text>
</comment>
<name>A0ABN9TPF8_9DINO</name>
<dbReference type="InterPro" id="IPR003034">
    <property type="entry name" value="SAP_dom"/>
</dbReference>
<dbReference type="PANTHER" id="PTHR48125">
    <property type="entry name" value="LP07818P1"/>
    <property type="match status" value="1"/>
</dbReference>
<dbReference type="Gene3D" id="1.10.720.30">
    <property type="entry name" value="SAP domain"/>
    <property type="match status" value="1"/>
</dbReference>
<reference evidence="7" key="1">
    <citation type="submission" date="2023-10" db="EMBL/GenBank/DDBJ databases">
        <authorList>
            <person name="Chen Y."/>
            <person name="Shah S."/>
            <person name="Dougan E. K."/>
            <person name="Thang M."/>
            <person name="Chan C."/>
        </authorList>
    </citation>
    <scope>NUCLEOTIDE SEQUENCE [LARGE SCALE GENOMIC DNA]</scope>
</reference>
<dbReference type="InterPro" id="IPR036875">
    <property type="entry name" value="Znf_CCHC_sf"/>
</dbReference>
<dbReference type="SUPFAM" id="SSF56672">
    <property type="entry name" value="DNA/RNA polymerases"/>
    <property type="match status" value="1"/>
</dbReference>
<feature type="non-terminal residue" evidence="7">
    <location>
        <position position="3506"/>
    </location>
</feature>
<feature type="region of interest" description="Disordered" evidence="4">
    <location>
        <begin position="216"/>
        <end position="269"/>
    </location>
</feature>
<dbReference type="Proteomes" id="UP001189429">
    <property type="component" value="Unassembled WGS sequence"/>
</dbReference>
<dbReference type="SMART" id="SM00513">
    <property type="entry name" value="SAP"/>
    <property type="match status" value="1"/>
</dbReference>
<evidence type="ECO:0000313" key="7">
    <source>
        <dbReference type="EMBL" id="CAK0847655.1"/>
    </source>
</evidence>
<feature type="domain" description="SAP" evidence="6">
    <location>
        <begin position="1761"/>
        <end position="1795"/>
    </location>
</feature>
<organism evidence="7 8">
    <name type="scientific">Prorocentrum cordatum</name>
    <dbReference type="NCBI Taxonomy" id="2364126"/>
    <lineage>
        <taxon>Eukaryota</taxon>
        <taxon>Sar</taxon>
        <taxon>Alveolata</taxon>
        <taxon>Dinophyceae</taxon>
        <taxon>Prorocentrales</taxon>
        <taxon>Prorocentraceae</taxon>
        <taxon>Prorocentrum</taxon>
    </lineage>
</organism>
<keyword evidence="2" id="KW-0862">Zinc</keyword>
<evidence type="ECO:0000259" key="6">
    <source>
        <dbReference type="PROSITE" id="PS50800"/>
    </source>
</evidence>
<dbReference type="SUPFAM" id="SSF56349">
    <property type="entry name" value="DNA breaking-rejoining enzymes"/>
    <property type="match status" value="1"/>
</dbReference>
<protein>
    <recommendedName>
        <fullName evidence="9">Retrovirus-related Pol polyprotein from transposon TNT 1-94</fullName>
    </recommendedName>
</protein>
<keyword evidence="3" id="KW-0175">Coiled coil</keyword>
<dbReference type="CDD" id="cd09272">
    <property type="entry name" value="RNase_HI_RT_Ty1"/>
    <property type="match status" value="1"/>
</dbReference>
<feature type="region of interest" description="Disordered" evidence="4">
    <location>
        <begin position="2984"/>
        <end position="3005"/>
    </location>
</feature>
<keyword evidence="2" id="KW-0479">Metal-binding</keyword>
<evidence type="ECO:0000313" key="8">
    <source>
        <dbReference type="Proteomes" id="UP001189429"/>
    </source>
</evidence>
<evidence type="ECO:0000256" key="4">
    <source>
        <dbReference type="SAM" id="MobiDB-lite"/>
    </source>
</evidence>
<dbReference type="InterPro" id="IPR036361">
    <property type="entry name" value="SAP_dom_sf"/>
</dbReference>
<keyword evidence="2" id="KW-0863">Zinc-finger</keyword>
<feature type="region of interest" description="Disordered" evidence="4">
    <location>
        <begin position="292"/>
        <end position="316"/>
    </location>
</feature>
<evidence type="ECO:0008006" key="9">
    <source>
        <dbReference type="Google" id="ProtNLM"/>
    </source>
</evidence>
<dbReference type="InterPro" id="IPR013762">
    <property type="entry name" value="Integrase-like_cat_sf"/>
</dbReference>
<dbReference type="InterPro" id="IPR001878">
    <property type="entry name" value="Znf_CCHC"/>
</dbReference>